<proteinExistence type="predicted"/>
<dbReference type="InterPro" id="IPR001296">
    <property type="entry name" value="Glyco_trans_1"/>
</dbReference>
<dbReference type="EMBL" id="CP021330">
    <property type="protein sequence ID" value="AVX04782.1"/>
    <property type="molecule type" value="Genomic_DNA"/>
</dbReference>
<dbReference type="Gene3D" id="3.40.50.2000">
    <property type="entry name" value="Glycogen Phosphorylase B"/>
    <property type="match status" value="2"/>
</dbReference>
<dbReference type="AlphaFoldDB" id="A0A2R4MFI6"/>
<dbReference type="InterPro" id="IPR028098">
    <property type="entry name" value="Glyco_trans_4-like_N"/>
</dbReference>
<reference evidence="3 4" key="1">
    <citation type="submission" date="2017-05" db="EMBL/GenBank/DDBJ databases">
        <title>Genome Analysis of Maritalea myrionectae HL2708#5.</title>
        <authorList>
            <consortium name="Cotde Inc.-PKNU"/>
            <person name="Jang D."/>
            <person name="Oh H.-M."/>
        </authorList>
    </citation>
    <scope>NUCLEOTIDE SEQUENCE [LARGE SCALE GENOMIC DNA]</scope>
    <source>
        <strain evidence="3 4">HL2708#5</strain>
    </source>
</reference>
<dbReference type="PANTHER" id="PTHR45871">
    <property type="entry name" value="N-ACETYLGLUCOSAMINYL-PHOSPHATIDYLINOSITOL BIOSYNTHETIC PROTEIN"/>
    <property type="match status" value="1"/>
</dbReference>
<dbReference type="STRING" id="1122213.GCA_000423365_02586"/>
<dbReference type="Pfam" id="PF13439">
    <property type="entry name" value="Glyco_transf_4"/>
    <property type="match status" value="1"/>
</dbReference>
<evidence type="ECO:0000313" key="4">
    <source>
        <dbReference type="Proteomes" id="UP000258927"/>
    </source>
</evidence>
<keyword evidence="4" id="KW-1185">Reference proteome</keyword>
<protein>
    <submittedName>
        <fullName evidence="3">Glycogen(Starch) synthase</fullName>
    </submittedName>
</protein>
<dbReference type="PANTHER" id="PTHR45871:SF1">
    <property type="entry name" value="PHOSPHATIDYLINOSITOL N-ACETYLGLUCOSAMINYLTRANSFERASE SUBUNIT A"/>
    <property type="match status" value="1"/>
</dbReference>
<feature type="domain" description="Glycosyl transferase family 1" evidence="1">
    <location>
        <begin position="188"/>
        <end position="331"/>
    </location>
</feature>
<dbReference type="Pfam" id="PF00534">
    <property type="entry name" value="Glycos_transf_1"/>
    <property type="match status" value="1"/>
</dbReference>
<evidence type="ECO:0000259" key="2">
    <source>
        <dbReference type="Pfam" id="PF13439"/>
    </source>
</evidence>
<dbReference type="SUPFAM" id="SSF53756">
    <property type="entry name" value="UDP-Glycosyltransferase/glycogen phosphorylase"/>
    <property type="match status" value="1"/>
</dbReference>
<organism evidence="3 4">
    <name type="scientific">Maritalea myrionectae</name>
    <dbReference type="NCBI Taxonomy" id="454601"/>
    <lineage>
        <taxon>Bacteria</taxon>
        <taxon>Pseudomonadati</taxon>
        <taxon>Pseudomonadota</taxon>
        <taxon>Alphaproteobacteria</taxon>
        <taxon>Hyphomicrobiales</taxon>
        <taxon>Devosiaceae</taxon>
        <taxon>Maritalea</taxon>
    </lineage>
</organism>
<dbReference type="KEGG" id="mmyr:MXMO3_02268"/>
<dbReference type="GO" id="GO:0016757">
    <property type="term" value="F:glycosyltransferase activity"/>
    <property type="evidence" value="ECO:0007669"/>
    <property type="project" value="InterPro"/>
</dbReference>
<dbReference type="Proteomes" id="UP000258927">
    <property type="component" value="Chromosome"/>
</dbReference>
<accession>A0A2R4MFI6</accession>
<feature type="domain" description="Glycosyltransferase subfamily 4-like N-terminal" evidence="2">
    <location>
        <begin position="11"/>
        <end position="180"/>
    </location>
</feature>
<gene>
    <name evidence="3" type="ORF">MXMO3_02268</name>
</gene>
<evidence type="ECO:0000313" key="3">
    <source>
        <dbReference type="EMBL" id="AVX04782.1"/>
    </source>
</evidence>
<name>A0A2R4MFI6_9HYPH</name>
<dbReference type="RefSeq" id="WP_117395918.1">
    <property type="nucleotide sequence ID" value="NZ_CP021330.1"/>
</dbReference>
<evidence type="ECO:0000259" key="1">
    <source>
        <dbReference type="Pfam" id="PF00534"/>
    </source>
</evidence>
<sequence>MKILQILRAPVGGLFRHVSDLTKGLDAAGHEVAIVVDELSKDSQTDEKLAALAPHAQLGIHEMPIPRLFGAADLTTPFKIRGLVRALDIDIVHGHGAKGGFHARLGAMGLNAKAFYTPHGGALHFSSRSPAGFVFHRLEKLLVRASTKIIFESAYAQKTYNRAIADVGTRGIVIHNGLDEAEFTPVPSDNSFDFVFVGELRDLKGIAYLLEAFATLCTRTDKELRLLMIGDGPHREMFETQARELGIADNVTFAGAKPAVQGFAHAENVIVPSLKESLPYIVMEAIAAGKHVIATNVGGIPEIYGPCADELIPAADSNALLEKMSEALARSAQEQPADRRLFEYVHQEFVTSQMVSSILAQYESAQ</sequence>